<feature type="compositionally biased region" description="Basic and acidic residues" evidence="5">
    <location>
        <begin position="1484"/>
        <end position="1496"/>
    </location>
</feature>
<dbReference type="SMART" id="SM00409">
    <property type="entry name" value="IG"/>
    <property type="match status" value="7"/>
</dbReference>
<dbReference type="Pfam" id="PF07679">
    <property type="entry name" value="I-set"/>
    <property type="match status" value="7"/>
</dbReference>
<evidence type="ECO:0000256" key="4">
    <source>
        <dbReference type="ARBA" id="ARBA00023319"/>
    </source>
</evidence>
<feature type="region of interest" description="Disordered" evidence="5">
    <location>
        <begin position="1672"/>
        <end position="1715"/>
    </location>
</feature>
<sequence length="2357" mass="259906">MARAGQKIKLECEVEGEPHPELIWIHNDKVIPETRDVQFFHDGNKVGLTINEAFPKDAGVYRLLAKNLSGEASCSCTAAVKGIPPLETSDSELASDSELVKPVIKMPLKDATVVEGEKAQLDCIIVAQPEPEVIWYFEGKPVKESSDLQLIFAGDRCTLVIDHVSQEDSGEYEVVAINSAGEISSSCSLSVQSPEVKIIEEPQGPESTETIEVTETVLPKFNKLLDDILTREGDSVSLEVSISAQPAPTVRWYLNNAEIAPSSRVQISEDADGTHKLYITDVKPEDRGVYTVKAINSLGEVKCFSHLIVKENTTLDSKPSSDIQLEEKLSIPAFIEMFSDKTVPVEGSVKFECKVVGKPAPKIKWYFNNEPVSGSNFLVSTSGDRQILTIPEVRTEDQGKISCIAENEAGKTSCDAHLIVEDIGRRLELFPAPGQTMDTSSESYSYEMKRSLFSESSSIDGCAPTQQIQSFKSLSESGMKQSGSQPPLTMESLETEEYQNINGKESHHQSTKSSSNFGGILEKHESYQSNTNLPNALSFPKPIRKQTAPRFVSTLMGKIVDQGSNVALEGIIDGFPSPNISWSKNGVEVYPIPGKLTISWSLNKASLEISDVNLQDAGRYTCKAENDLGSATCTADIVVKKNVFSPIIGRRLQSQTVPTNERVILEVEVTGQPEPTVTWYKDNLEIPKSSGMFRFRSQGNSHALIIDKVSFSHGGQYTVKTKNEAGESSSSASVYVFEPPPSSAPNETVIETKLSGDWSAPSSTMQSTWQNSNSHPTQSISQFHEESKSSSALSESVFVSETVKRDKQVVIKLSNESQPLAQFTSPSKPIEPTPMFTTAVEHKPIEKPDFMTTSSNATEETTIEDQSITKRSALDFFKNIIKENETGSSQEKYESSTKSFSSFSEPVKETPKPSFSSSVPVLTSLPSPYVNKSYESFSESSSSFMKQTKTIEPFPQELKLEPGPPPEIGYIPKVTAPRPKPDMLSRVRKIEESQRELSPIEIPSGGVKIFPTISRKNSSELQQKFSERVEQKSVQASAYQKTPTYQNPPTYQSTLAYQNTSAYQSPPAYQSSSAFQSTAAYQSPPAYQSTPAYQSSPSHQSTSAYQTTPFSENVPPKSFKTEERKEVIEEAFVKKKVEFSGSQDATFLQQTQPAPFPNVDQKVKDHLPILRPQAENITLRPSSPRPSAEGISMEKLWSSKHKEESSTVLGEPIMRPASPIKRTPSPVKRTPSPVKRASSPYLSPTKVAPFSNLANASPQPFKSAAPAPSYFSPQPRAASPPPAFLSPQSQRVSSPIPSFVSSQMSASWYGSELKRAVSPRPSAEGVAMEKLWSRPHSAAPLKPTSPVFPKPLPYETKTPIQTKPLKKTWPPAKSPQEEVTAPWSNRVVEQSSTCEAIPGGYRAESKSFCSEQTKSVGKPAFSLRAKSVTPSFTSEKREMMSSYSSYSSSTTYNSSGSTNQTIQHTEPTPQSAFQPFHSQSPAVVEEKILKPSEAKKSWPPGKPSEPDYVPKKFTPKPVKMFQPPVTEVSLEALHLEPGPPPVLAYAEPPQNLRRQSYVEVIEEGLEKDIEKGPSKCLLGAVRTIPPPPSSKETAESQKENVHSSYQESRFSETHDQKVAPPWIAHTKRPLSVEIPPNQFSYSATSRQLRPVSCHMDSYAEMYSEQMYKSSSTQYSGALPNSLQPSSPPEYCNTFSSTTKVETKPKKSFQSDGYMADTDEPRHLLKQSNFSESNWQQRKYATLPASTKAYKKGATSFKPEERTVKLQDLNLEPFPFQPEPAKPARKQIVPPPASPSKFIKGDFRQSEYGTDYESVRIPPIWKPHDSDSEDISYRPVRPNLTPVSRRKKYENNVLPPLNFEDSPRSKFEPEKSTTPQFISDFCLSANVSKSVSPSAVNISESVSPSAVNISKSVSPSAVNVSANASKSSNHSYQTQAFSQTQSRPNSLLMVKPKSPTKTTPTYIGSSKLAPTESSTVSYTESTETSKHIVNVEKTTKTYSYDHGSESRSQSTVSQHSIPFDSNSYMAEQKRLERVEQMRKRFESSNDITLQPGEPPEFVLAGSPTTNSVSNEVNNQMQNLNNRFKSKVQKFTGDIISDVNRKDSDSQALQLRTNDVQSYKQESRNIEHGSKQIDPSTGLVYFKYDFGYEFGVVTPNDNSAATNRSKPKRQKSVTWDPMSESEFSGNEARKRSCLKSSTSAIIPYSSPSSPVSPLSSLSPNLNQRRHSAGTTWGESRIAPEYSSGGPPVNAGANRDLIQKPPFFTTPLRDIAVVKGQSARFECIVQGEPTPQITWLKDTAVIEASDQYDIQFRNGVCRLTLPQAYSYDAGLYRCSANNAHGTSDTSATLTVSGENRRNLL</sequence>
<dbReference type="GO" id="GO:0045989">
    <property type="term" value="P:positive regulation of striated muscle contraction"/>
    <property type="evidence" value="ECO:0007669"/>
    <property type="project" value="UniProtKB-ARBA"/>
</dbReference>
<dbReference type="InterPro" id="IPR003599">
    <property type="entry name" value="Ig_sub"/>
</dbReference>
<feature type="compositionally biased region" description="Basic and acidic residues" evidence="5">
    <location>
        <begin position="1592"/>
        <end position="1601"/>
    </location>
</feature>
<feature type="compositionally biased region" description="Low complexity" evidence="5">
    <location>
        <begin position="1950"/>
        <end position="1960"/>
    </location>
</feature>
<feature type="compositionally biased region" description="Low complexity" evidence="5">
    <location>
        <begin position="2202"/>
        <end position="2217"/>
    </location>
</feature>
<dbReference type="InterPro" id="IPR013783">
    <property type="entry name" value="Ig-like_fold"/>
</dbReference>
<dbReference type="FunFam" id="2.60.40.10:FF:000425">
    <property type="entry name" value="Myosin light chain kinase"/>
    <property type="match status" value="1"/>
</dbReference>
<name>A0A9P0EYA0_BEMTA</name>
<evidence type="ECO:0000256" key="1">
    <source>
        <dbReference type="ARBA" id="ARBA00004496"/>
    </source>
</evidence>
<evidence type="ECO:0000256" key="2">
    <source>
        <dbReference type="ARBA" id="ARBA00006692"/>
    </source>
</evidence>
<feature type="region of interest" description="Disordered" evidence="5">
    <location>
        <begin position="993"/>
        <end position="1123"/>
    </location>
</feature>
<dbReference type="SMART" id="SM00408">
    <property type="entry name" value="IGc2"/>
    <property type="match status" value="7"/>
</dbReference>
<evidence type="ECO:0000259" key="6">
    <source>
        <dbReference type="PROSITE" id="PS50835"/>
    </source>
</evidence>
<keyword evidence="8" id="KW-1185">Reference proteome</keyword>
<feature type="domain" description="Ig-like" evidence="6">
    <location>
        <begin position="646"/>
        <end position="735"/>
    </location>
</feature>
<dbReference type="GO" id="GO:0005737">
    <property type="term" value="C:cytoplasm"/>
    <property type="evidence" value="ECO:0007669"/>
    <property type="project" value="UniProtKB-SubCell"/>
</dbReference>
<feature type="compositionally biased region" description="Polar residues" evidence="5">
    <location>
        <begin position="760"/>
        <end position="782"/>
    </location>
</feature>
<organism evidence="7 8">
    <name type="scientific">Bemisia tabaci</name>
    <name type="common">Sweetpotato whitefly</name>
    <name type="synonym">Aleurodes tabaci</name>
    <dbReference type="NCBI Taxonomy" id="7038"/>
    <lineage>
        <taxon>Eukaryota</taxon>
        <taxon>Metazoa</taxon>
        <taxon>Ecdysozoa</taxon>
        <taxon>Arthropoda</taxon>
        <taxon>Hexapoda</taxon>
        <taxon>Insecta</taxon>
        <taxon>Pterygota</taxon>
        <taxon>Neoptera</taxon>
        <taxon>Paraneoptera</taxon>
        <taxon>Hemiptera</taxon>
        <taxon>Sternorrhyncha</taxon>
        <taxon>Aleyrodoidea</taxon>
        <taxon>Aleyrodidae</taxon>
        <taxon>Aleyrodinae</taxon>
        <taxon>Bemisia</taxon>
    </lineage>
</organism>
<evidence type="ECO:0000256" key="5">
    <source>
        <dbReference type="SAM" id="MobiDB-lite"/>
    </source>
</evidence>
<feature type="compositionally biased region" description="Polar residues" evidence="5">
    <location>
        <begin position="2153"/>
        <end position="2162"/>
    </location>
</feature>
<feature type="region of interest" description="Disordered" evidence="5">
    <location>
        <begin position="1171"/>
        <end position="1297"/>
    </location>
</feature>
<feature type="region of interest" description="Disordered" evidence="5">
    <location>
        <begin position="1336"/>
        <end position="1384"/>
    </location>
</feature>
<dbReference type="PROSITE" id="PS50835">
    <property type="entry name" value="IG_LIKE"/>
    <property type="match status" value="7"/>
</dbReference>
<feature type="domain" description="Ig-like" evidence="6">
    <location>
        <begin position="219"/>
        <end position="305"/>
    </location>
</feature>
<dbReference type="SUPFAM" id="SSF48726">
    <property type="entry name" value="Immunoglobulin"/>
    <property type="match status" value="7"/>
</dbReference>
<gene>
    <name evidence="7" type="ORF">BEMITA_LOCUS3583</name>
</gene>
<dbReference type="InterPro" id="IPR036179">
    <property type="entry name" value="Ig-like_dom_sf"/>
</dbReference>
<feature type="compositionally biased region" description="Polar residues" evidence="5">
    <location>
        <begin position="1014"/>
        <end position="1024"/>
    </location>
</feature>
<proteinExistence type="inferred from homology"/>
<dbReference type="EMBL" id="OU963863">
    <property type="protein sequence ID" value="CAH0384228.1"/>
    <property type="molecule type" value="Genomic_DNA"/>
</dbReference>
<dbReference type="FunFam" id="2.60.40.10:FF:000107">
    <property type="entry name" value="Myosin, light chain kinase a"/>
    <property type="match status" value="1"/>
</dbReference>
<dbReference type="GO" id="GO:0060298">
    <property type="term" value="P:positive regulation of sarcomere organization"/>
    <property type="evidence" value="ECO:0007669"/>
    <property type="project" value="UniProtKB-ARBA"/>
</dbReference>
<feature type="compositionally biased region" description="Polar residues" evidence="5">
    <location>
        <begin position="1460"/>
        <end position="1481"/>
    </location>
</feature>
<dbReference type="InterPro" id="IPR003598">
    <property type="entry name" value="Ig_sub2"/>
</dbReference>
<feature type="compositionally biased region" description="Low complexity" evidence="5">
    <location>
        <begin position="1920"/>
        <end position="1930"/>
    </location>
</feature>
<protein>
    <recommendedName>
        <fullName evidence="6">Ig-like domain-containing protein</fullName>
    </recommendedName>
</protein>
<feature type="compositionally biased region" description="Polar residues" evidence="5">
    <location>
        <begin position="1931"/>
        <end position="1944"/>
    </location>
</feature>
<dbReference type="FunFam" id="2.60.40.10:FF:000849">
    <property type="entry name" value="Uncharacterized protein, isoform F"/>
    <property type="match status" value="1"/>
</dbReference>
<feature type="region of interest" description="Disordered" evidence="5">
    <location>
        <begin position="1920"/>
        <end position="1967"/>
    </location>
</feature>
<feature type="compositionally biased region" description="Polar residues" evidence="5">
    <location>
        <begin position="1032"/>
        <end position="1111"/>
    </location>
</feature>
<feature type="domain" description="Ig-like" evidence="6">
    <location>
        <begin position="102"/>
        <end position="190"/>
    </location>
</feature>
<dbReference type="InterPro" id="IPR013098">
    <property type="entry name" value="Ig_I-set"/>
</dbReference>
<feature type="region of interest" description="Disordered" evidence="5">
    <location>
        <begin position="956"/>
        <end position="981"/>
    </location>
</feature>
<keyword evidence="3" id="KW-0963">Cytoplasm</keyword>
<feature type="region of interest" description="Disordered" evidence="5">
    <location>
        <begin position="2151"/>
        <end position="2188"/>
    </location>
</feature>
<feature type="domain" description="Ig-like" evidence="6">
    <location>
        <begin position="1"/>
        <end position="81"/>
    </location>
</feature>
<feature type="domain" description="Ig-like" evidence="6">
    <location>
        <begin position="332"/>
        <end position="419"/>
    </location>
</feature>
<reference evidence="7" key="1">
    <citation type="submission" date="2021-12" db="EMBL/GenBank/DDBJ databases">
        <authorList>
            <person name="King R."/>
        </authorList>
    </citation>
    <scope>NUCLEOTIDE SEQUENCE</scope>
</reference>
<feature type="compositionally biased region" description="Low complexity" evidence="5">
    <location>
        <begin position="1441"/>
        <end position="1459"/>
    </location>
</feature>
<dbReference type="GO" id="GO:0040017">
    <property type="term" value="P:positive regulation of locomotion"/>
    <property type="evidence" value="ECO:0007669"/>
    <property type="project" value="UniProtKB-ARBA"/>
</dbReference>
<keyword evidence="4" id="KW-0393">Immunoglobulin domain</keyword>
<feature type="region of interest" description="Disordered" evidence="5">
    <location>
        <begin position="2202"/>
        <end position="2244"/>
    </location>
</feature>
<dbReference type="InterPro" id="IPR007110">
    <property type="entry name" value="Ig-like_dom"/>
</dbReference>
<dbReference type="PANTHER" id="PTHR47633:SF4">
    <property type="entry name" value="MYOPALLADIN ISOFORM X1"/>
    <property type="match status" value="1"/>
</dbReference>
<feature type="region of interest" description="Disordered" evidence="5">
    <location>
        <begin position="1425"/>
        <end position="1519"/>
    </location>
</feature>
<evidence type="ECO:0000256" key="3">
    <source>
        <dbReference type="ARBA" id="ARBA00022490"/>
    </source>
</evidence>
<feature type="compositionally biased region" description="Polar residues" evidence="5">
    <location>
        <begin position="1672"/>
        <end position="1684"/>
    </location>
</feature>
<accession>A0A9P0EYA0</accession>
<dbReference type="Proteomes" id="UP001152759">
    <property type="component" value="Chromosome 2"/>
</dbReference>
<comment type="similarity">
    <text evidence="2">Belongs to the protein kinase superfamily. CAMK Ser/Thr protein kinase family.</text>
</comment>
<dbReference type="FunFam" id="2.60.40.10:FF:000080">
    <property type="entry name" value="Myosin light chain kinase, smooth muscle"/>
    <property type="match status" value="4"/>
</dbReference>
<feature type="region of interest" description="Disordered" evidence="5">
    <location>
        <begin position="757"/>
        <end position="786"/>
    </location>
</feature>
<feature type="region of interest" description="Disordered" evidence="5">
    <location>
        <begin position="1576"/>
        <end position="1621"/>
    </location>
</feature>
<feature type="compositionally biased region" description="Polar residues" evidence="5">
    <location>
        <begin position="1286"/>
        <end position="1297"/>
    </location>
</feature>
<evidence type="ECO:0000313" key="7">
    <source>
        <dbReference type="EMBL" id="CAH0384228.1"/>
    </source>
</evidence>
<dbReference type="PANTHER" id="PTHR47633">
    <property type="entry name" value="IMMUNOGLOBULIN"/>
    <property type="match status" value="1"/>
</dbReference>
<dbReference type="Gene3D" id="2.60.40.10">
    <property type="entry name" value="Immunoglobulins"/>
    <property type="match status" value="7"/>
</dbReference>
<comment type="subcellular location">
    <subcellularLocation>
        <location evidence="1">Cytoplasm</location>
    </subcellularLocation>
</comment>
<feature type="domain" description="Ig-like" evidence="6">
    <location>
        <begin position="549"/>
        <end position="638"/>
    </location>
</feature>
<evidence type="ECO:0000313" key="8">
    <source>
        <dbReference type="Proteomes" id="UP001152759"/>
    </source>
</evidence>
<feature type="region of interest" description="Disordered" evidence="5">
    <location>
        <begin position="1775"/>
        <end position="1800"/>
    </location>
</feature>
<feature type="domain" description="Ig-like" evidence="6">
    <location>
        <begin position="2258"/>
        <end position="2347"/>
    </location>
</feature>